<dbReference type="EMBL" id="SPQQ01000009">
    <property type="protein sequence ID" value="TGE36137.1"/>
    <property type="molecule type" value="Genomic_DNA"/>
</dbReference>
<dbReference type="InterPro" id="IPR036280">
    <property type="entry name" value="Multihaem_cyt_sf"/>
</dbReference>
<comment type="caution">
    <text evidence="1">The sequence shown here is derived from an EMBL/GenBank/DDBJ whole genome shotgun (WGS) entry which is preliminary data.</text>
</comment>
<proteinExistence type="predicted"/>
<dbReference type="InterPro" id="IPR010181">
    <property type="entry name" value="CGCAxxGCC_motif"/>
</dbReference>
<evidence type="ECO:0000313" key="2">
    <source>
        <dbReference type="Proteomes" id="UP000298460"/>
    </source>
</evidence>
<dbReference type="NCBIfam" id="TIGR01909">
    <property type="entry name" value="C_GCAxxG_C_C"/>
    <property type="match status" value="1"/>
</dbReference>
<evidence type="ECO:0008006" key="3">
    <source>
        <dbReference type="Google" id="ProtNLM"/>
    </source>
</evidence>
<dbReference type="OrthoDB" id="1624765at2"/>
<dbReference type="Pfam" id="PF09719">
    <property type="entry name" value="C_GCAxxG_C_C"/>
    <property type="match status" value="1"/>
</dbReference>
<accession>A0A4Z0R2B9</accession>
<dbReference type="AlphaFoldDB" id="A0A4Z0R2B9"/>
<name>A0A4Z0R2B9_9FIRM</name>
<organism evidence="1 2">
    <name type="scientific">Desulfosporosinus fructosivorans</name>
    <dbReference type="NCBI Taxonomy" id="2018669"/>
    <lineage>
        <taxon>Bacteria</taxon>
        <taxon>Bacillati</taxon>
        <taxon>Bacillota</taxon>
        <taxon>Clostridia</taxon>
        <taxon>Eubacteriales</taxon>
        <taxon>Desulfitobacteriaceae</taxon>
        <taxon>Desulfosporosinus</taxon>
    </lineage>
</organism>
<sequence length="155" mass="16786">MSEAILEARSRAGNKFKEGLNCSEAIVHTFNEMLDKPLNSEALKMATGFGGGLGHAGCMCGALTGSVMVLGLFKGRAEPGIAREPAYDLANDFHNRFLKQNGATCCRALNLHEFDSPDHLRACLKLTGGTAKLLMEFILEKELVKAEFSWPIVQG</sequence>
<gene>
    <name evidence="1" type="ORF">E4K67_21655</name>
</gene>
<dbReference type="Proteomes" id="UP000298460">
    <property type="component" value="Unassembled WGS sequence"/>
</dbReference>
<protein>
    <recommendedName>
        <fullName evidence="3">C_GCAxxG_C_C family protein</fullName>
    </recommendedName>
</protein>
<dbReference type="SUPFAM" id="SSF48695">
    <property type="entry name" value="Multiheme cytochromes"/>
    <property type="match status" value="1"/>
</dbReference>
<evidence type="ECO:0000313" key="1">
    <source>
        <dbReference type="EMBL" id="TGE36137.1"/>
    </source>
</evidence>
<dbReference type="RefSeq" id="WP_135550541.1">
    <property type="nucleotide sequence ID" value="NZ_SPQQ01000009.1"/>
</dbReference>
<keyword evidence="2" id="KW-1185">Reference proteome</keyword>
<reference evidence="1 2" key="1">
    <citation type="submission" date="2019-03" db="EMBL/GenBank/DDBJ databases">
        <title>Draft Genome Sequence of Desulfosporosinus fructosivorans Strain 63.6F, Isolated from Marine Sediment in the Baltic Sea.</title>
        <authorList>
            <person name="Hausmann B."/>
            <person name="Vandieken V."/>
            <person name="Pjevac P."/>
            <person name="Schreck K."/>
            <person name="Herbold C.W."/>
            <person name="Loy A."/>
        </authorList>
    </citation>
    <scope>NUCLEOTIDE SEQUENCE [LARGE SCALE GENOMIC DNA]</scope>
    <source>
        <strain evidence="1 2">63.6F</strain>
    </source>
</reference>